<dbReference type="InterPro" id="IPR051906">
    <property type="entry name" value="TolC-like"/>
</dbReference>
<keyword evidence="9" id="KW-1185">Reference proteome</keyword>
<evidence type="ECO:0000256" key="5">
    <source>
        <dbReference type="ARBA" id="ARBA00022692"/>
    </source>
</evidence>
<evidence type="ECO:0000313" key="8">
    <source>
        <dbReference type="EMBL" id="CAL2084135.1"/>
    </source>
</evidence>
<dbReference type="Gene3D" id="1.20.1600.10">
    <property type="entry name" value="Outer membrane efflux proteins (OEP)"/>
    <property type="match status" value="1"/>
</dbReference>
<evidence type="ECO:0000313" key="9">
    <source>
        <dbReference type="Proteomes" id="UP001497514"/>
    </source>
</evidence>
<gene>
    <name evidence="8" type="ORF">TD3509T_1659</name>
</gene>
<name>A0ABP1EL04_9FLAO</name>
<evidence type="ECO:0000256" key="3">
    <source>
        <dbReference type="ARBA" id="ARBA00022448"/>
    </source>
</evidence>
<dbReference type="EMBL" id="OZ038524">
    <property type="protein sequence ID" value="CAL2084135.1"/>
    <property type="molecule type" value="Genomic_DNA"/>
</dbReference>
<comment type="subcellular location">
    <subcellularLocation>
        <location evidence="1">Cell outer membrane</location>
    </subcellularLocation>
</comment>
<proteinExistence type="inferred from homology"/>
<evidence type="ECO:0000256" key="6">
    <source>
        <dbReference type="ARBA" id="ARBA00023136"/>
    </source>
</evidence>
<evidence type="ECO:0000256" key="1">
    <source>
        <dbReference type="ARBA" id="ARBA00004442"/>
    </source>
</evidence>
<keyword evidence="4" id="KW-1134">Transmembrane beta strand</keyword>
<dbReference type="PANTHER" id="PTHR30026:SF20">
    <property type="entry name" value="OUTER MEMBRANE PROTEIN TOLC"/>
    <property type="match status" value="1"/>
</dbReference>
<keyword evidence="6" id="KW-0472">Membrane</keyword>
<sequence>MKNISFLYLFISFVSFSQNMPNNILSLEESLGYIKKYHPIIKQAKLIVNTNQAKLLKARGSFDPKIEVDYSNKNFKNTEYYKTLVSSFKIPTWYGIELKGSYENNSGKYLNNQYKTPKNGLYNVGVSVPLARNLFINKRMATLKKAKIYTKQSGLEQQLLVNTVLFDAISAYLNWTQYYQQYSVFKNYYANVIIRHNNVIKSFKAGDKARIDTLETHINLGNRKLDLEKARIKQLKSKLAFSNYLWINNNIPMELKNNMIPDTTTFSKIDNLLKTAKINFDENDLEQHPKLKLLGLKKNNLQINKRLKINNLLPKVDFQYNLLSSKVNNFDDFDSFNASNYKNSLQISVPLFLRKSRGELKIAKIKLQDLDFEIASTKIILQNKIKATKQEIVSYQKQQNILKNLVNNYKTIVKSEERKFSLGESSLFLINYREVKLIETNLKVIKNEYEYAKTKSKLIKLLGKLNNL</sequence>
<keyword evidence="7" id="KW-0998">Cell outer membrane</keyword>
<evidence type="ECO:0000256" key="4">
    <source>
        <dbReference type="ARBA" id="ARBA00022452"/>
    </source>
</evidence>
<dbReference type="InterPro" id="IPR003423">
    <property type="entry name" value="OMP_efflux"/>
</dbReference>
<dbReference type="Pfam" id="PF02321">
    <property type="entry name" value="OEP"/>
    <property type="match status" value="1"/>
</dbReference>
<organism evidence="8 9">
    <name type="scientific">Tenacibaculum dicentrarchi</name>
    <dbReference type="NCBI Taxonomy" id="669041"/>
    <lineage>
        <taxon>Bacteria</taxon>
        <taxon>Pseudomonadati</taxon>
        <taxon>Bacteroidota</taxon>
        <taxon>Flavobacteriia</taxon>
        <taxon>Flavobacteriales</taxon>
        <taxon>Flavobacteriaceae</taxon>
        <taxon>Tenacibaculum</taxon>
    </lineage>
</organism>
<keyword evidence="5" id="KW-0812">Transmembrane</keyword>
<keyword evidence="3" id="KW-0813">Transport</keyword>
<evidence type="ECO:0000256" key="7">
    <source>
        <dbReference type="ARBA" id="ARBA00023237"/>
    </source>
</evidence>
<protein>
    <submittedName>
        <fullName evidence="8">Transporter</fullName>
    </submittedName>
</protein>
<dbReference type="Proteomes" id="UP001497514">
    <property type="component" value="Chromosome"/>
</dbReference>
<comment type="similarity">
    <text evidence="2">Belongs to the outer membrane factor (OMF) (TC 1.B.17) family.</text>
</comment>
<evidence type="ECO:0000256" key="2">
    <source>
        <dbReference type="ARBA" id="ARBA00007613"/>
    </source>
</evidence>
<dbReference type="SUPFAM" id="SSF56954">
    <property type="entry name" value="Outer membrane efflux proteins (OEP)"/>
    <property type="match status" value="1"/>
</dbReference>
<dbReference type="PANTHER" id="PTHR30026">
    <property type="entry name" value="OUTER MEMBRANE PROTEIN TOLC"/>
    <property type="match status" value="1"/>
</dbReference>
<accession>A0ABP1EL04</accession>
<reference evidence="8 9" key="1">
    <citation type="submission" date="2024-05" db="EMBL/GenBank/DDBJ databases">
        <authorList>
            <person name="Duchaud E."/>
        </authorList>
    </citation>
    <scope>NUCLEOTIDE SEQUENCE [LARGE SCALE GENOMIC DNA]</scope>
    <source>
        <strain evidence="8">Ena-SAMPLE-TAB-13-05-2024-13:56:06:370-140309</strain>
    </source>
</reference>